<dbReference type="RefSeq" id="WP_101885631.1">
    <property type="nucleotide sequence ID" value="NZ_JACCPS010000111.1"/>
</dbReference>
<dbReference type="AlphaFoldDB" id="A0A4Q0LVI9"/>
<protein>
    <submittedName>
        <fullName evidence="3">DUF2479 domain-containing protein</fullName>
    </submittedName>
</protein>
<organism evidence="3 4">
    <name type="scientific">Lactobacillus crispatus</name>
    <dbReference type="NCBI Taxonomy" id="47770"/>
    <lineage>
        <taxon>Bacteria</taxon>
        <taxon>Bacillati</taxon>
        <taxon>Bacillota</taxon>
        <taxon>Bacilli</taxon>
        <taxon>Lactobacillales</taxon>
        <taxon>Lactobacillaceae</taxon>
        <taxon>Lactobacillus</taxon>
    </lineage>
</organism>
<proteinExistence type="predicted"/>
<evidence type="ECO:0000256" key="1">
    <source>
        <dbReference type="SAM" id="Coils"/>
    </source>
</evidence>
<name>A0A4Q0LVI9_9LACO</name>
<feature type="coiled-coil region" evidence="1">
    <location>
        <begin position="150"/>
        <end position="177"/>
    </location>
</feature>
<accession>A0A4Q0LVI9</accession>
<dbReference type="Proteomes" id="UP000289808">
    <property type="component" value="Unassembled WGS sequence"/>
</dbReference>
<gene>
    <name evidence="3" type="ORF">ERD32_02450</name>
</gene>
<sequence length="549" mass="60144">MSLRPITLKTDKSITPVSDDTRVLRSTEKGLVLDVTILNEDDSPYDLTGKNVSFSEIKESDRVVADDGTGEQSGKFNMIDQTKGHFSYQMTHQCYTASGTCFFQIKQDDTIVDTTQDFYFQVKVDPTVKPINDSYVSSLIAMENHLLGATQKTQATIDQLNKDSSNAQQQAQAVLTKINSDFTDYSNKYNTLAASWQAQEKAINDAATKQLADLKTSNQADITAAVKSITDQRDAALKQLNDDKTKALADLQADYNAWKTSTVKDFNDTVQPLKDSISENDQKLTTVSKQVSDTVASMDSLKQQFDKVDFSKFVTVDAIKNYYTKEETDLRLQQAGKVKSVDNIQPDSNGNINTDHFTKSETTQKLATKLSFVKCDSPQAAYDASKKLADDGSLVIGIYDPDDGPTSAVIGDKTVTITSLYESLQSLQTQVSGLASLQSVVDGKANTADVYLKTDIDKIVDNLKTLISNAGKLKTITVNGGAKISPDDSGNANITVDLSSKVNQTDLNNTNNRVTAIETGYMKKPTVISKADYDKLATKDPNTLYEITE</sequence>
<dbReference type="Pfam" id="PF24243">
    <property type="entry name" value="Phage_tail_C"/>
    <property type="match status" value="1"/>
</dbReference>
<evidence type="ECO:0000313" key="4">
    <source>
        <dbReference type="Proteomes" id="UP000289808"/>
    </source>
</evidence>
<reference evidence="3 4" key="1">
    <citation type="submission" date="2019-01" db="EMBL/GenBank/DDBJ databases">
        <title>The genome sequence of Lactobacillus crispatus L49.</title>
        <authorList>
            <person name="Zhong J."/>
            <person name="Zhang J."/>
        </authorList>
    </citation>
    <scope>NUCLEOTIDE SEQUENCE [LARGE SCALE GENOMIC DNA]</scope>
    <source>
        <strain evidence="3 4">L49</strain>
    </source>
</reference>
<dbReference type="Gene3D" id="2.60.40.3350">
    <property type="match status" value="1"/>
</dbReference>
<dbReference type="InterPro" id="IPR056923">
    <property type="entry name" value="Minor_tail_gp31_C"/>
</dbReference>
<evidence type="ECO:0000259" key="2">
    <source>
        <dbReference type="Pfam" id="PF24243"/>
    </source>
</evidence>
<dbReference type="EMBL" id="SCLX01000009">
    <property type="protein sequence ID" value="RXF59170.1"/>
    <property type="molecule type" value="Genomic_DNA"/>
</dbReference>
<evidence type="ECO:0000313" key="3">
    <source>
        <dbReference type="EMBL" id="RXF59170.1"/>
    </source>
</evidence>
<comment type="caution">
    <text evidence="3">The sequence shown here is derived from an EMBL/GenBank/DDBJ whole genome shotgun (WGS) entry which is preliminary data.</text>
</comment>
<feature type="domain" description="Minor tail protein gp31 C-terminal" evidence="2">
    <location>
        <begin position="525"/>
        <end position="545"/>
    </location>
</feature>
<keyword evidence="1" id="KW-0175">Coiled coil</keyword>